<evidence type="ECO:0000259" key="1">
    <source>
        <dbReference type="Pfam" id="PF13304"/>
    </source>
</evidence>
<feature type="domain" description="ATPase AAA-type core" evidence="1">
    <location>
        <begin position="24"/>
        <end position="280"/>
    </location>
</feature>
<evidence type="ECO:0000313" key="3">
    <source>
        <dbReference type="Proteomes" id="UP000184275"/>
    </source>
</evidence>
<dbReference type="AlphaFoldDB" id="A0A1M6S6R4"/>
<reference evidence="3" key="1">
    <citation type="submission" date="2016-11" db="EMBL/GenBank/DDBJ databases">
        <authorList>
            <person name="Varghese N."/>
            <person name="Submissions S."/>
        </authorList>
    </citation>
    <scope>NUCLEOTIDE SEQUENCE [LARGE SCALE GENOMIC DNA]</scope>
    <source>
        <strain evidence="3">UWOS</strain>
    </source>
</reference>
<dbReference type="PANTHER" id="PTHR43581:SF4">
    <property type="entry name" value="ATP_GTP PHOSPHATASE"/>
    <property type="match status" value="1"/>
</dbReference>
<dbReference type="Proteomes" id="UP000184275">
    <property type="component" value="Unassembled WGS sequence"/>
</dbReference>
<name>A0A1M6S6R4_9BACT</name>
<dbReference type="InterPro" id="IPR003959">
    <property type="entry name" value="ATPase_AAA_core"/>
</dbReference>
<dbReference type="Pfam" id="PF13304">
    <property type="entry name" value="AAA_21"/>
    <property type="match status" value="1"/>
</dbReference>
<dbReference type="GO" id="GO:0016887">
    <property type="term" value="F:ATP hydrolysis activity"/>
    <property type="evidence" value="ECO:0007669"/>
    <property type="project" value="InterPro"/>
</dbReference>
<dbReference type="SUPFAM" id="SSF52540">
    <property type="entry name" value="P-loop containing nucleoside triphosphate hydrolases"/>
    <property type="match status" value="1"/>
</dbReference>
<dbReference type="GO" id="GO:0005524">
    <property type="term" value="F:ATP binding"/>
    <property type="evidence" value="ECO:0007669"/>
    <property type="project" value="InterPro"/>
</dbReference>
<dbReference type="PANTHER" id="PTHR43581">
    <property type="entry name" value="ATP/GTP PHOSPHATASE"/>
    <property type="match status" value="1"/>
</dbReference>
<dbReference type="EMBL" id="FRAW01000005">
    <property type="protein sequence ID" value="SHK40238.1"/>
    <property type="molecule type" value="Genomic_DNA"/>
</dbReference>
<keyword evidence="3" id="KW-1185">Reference proteome</keyword>
<proteinExistence type="predicted"/>
<evidence type="ECO:0000313" key="2">
    <source>
        <dbReference type="EMBL" id="SHK40238.1"/>
    </source>
</evidence>
<sequence>MILSFSLKNFGCIEKAEAGSLAQINLIVGPNSVGKSILLKALYSGVKSAEMYKRGKDDRSFYSIFSEKLRWVFQLDSLSEIVRVGQNSPAEFEWRTSEEHLSIKISSEGKLTFGEDSPKPRNVNSVFIPAKEVISLQSIINKARYVDKIFGFDETYSDLCTALSLPTTKGKNYKNFAHSRKELKGVTGGIVFFDKKKSRWMFSKDDITLPIELASDGIKKIGILDTLLGNRYLSPKSVVFIDEIESSLHPAAISKLLDIVFQLSKTGIQFFISSHSYFVVKKLYLIALENEIDIPILSLGENLTLNNLKDGIPEDNEIIAESIRLYEQEIRL</sequence>
<gene>
    <name evidence="2" type="ORF">SAMN05720469_10553</name>
</gene>
<dbReference type="Gene3D" id="3.40.50.300">
    <property type="entry name" value="P-loop containing nucleotide triphosphate hydrolases"/>
    <property type="match status" value="1"/>
</dbReference>
<accession>A0A1M6S6R4</accession>
<protein>
    <submittedName>
        <fullName evidence="2">Predicted ATPase</fullName>
    </submittedName>
</protein>
<dbReference type="InterPro" id="IPR051396">
    <property type="entry name" value="Bact_Antivir_Def_Nuclease"/>
</dbReference>
<dbReference type="CDD" id="cd00267">
    <property type="entry name" value="ABC_ATPase"/>
    <property type="match status" value="1"/>
</dbReference>
<organism evidence="2 3">
    <name type="scientific">Fibrobacter intestinalis</name>
    <dbReference type="NCBI Taxonomy" id="28122"/>
    <lineage>
        <taxon>Bacteria</taxon>
        <taxon>Pseudomonadati</taxon>
        <taxon>Fibrobacterota</taxon>
        <taxon>Fibrobacteria</taxon>
        <taxon>Fibrobacterales</taxon>
        <taxon>Fibrobacteraceae</taxon>
        <taxon>Fibrobacter</taxon>
    </lineage>
</organism>
<dbReference type="InterPro" id="IPR027417">
    <property type="entry name" value="P-loop_NTPase"/>
</dbReference>
<dbReference type="RefSeq" id="WP_073302917.1">
    <property type="nucleotide sequence ID" value="NZ_FRAW01000005.1"/>
</dbReference>